<accession>A0A803MQS9</accession>
<proteinExistence type="predicted"/>
<dbReference type="Pfam" id="PF08646">
    <property type="entry name" value="Rep_fac-A_C"/>
    <property type="match status" value="1"/>
</dbReference>
<dbReference type="InterPro" id="IPR012340">
    <property type="entry name" value="NA-bd_OB-fold"/>
</dbReference>
<sequence length="201" mass="22283">MSTTIDPNPTSAEASALRDWVQGNVDKLNDCVAHQLKRIEDLSRKNVTPVATIAEKTATDVTPDTRFWVNITIPNPQEEDVVAYIGCATCSKRCDYFQGSKFMCVHCGEEKLAELKNNFTFVATDRTGSIRFTAFGEECAKLLRSTTTELLEKKKQETWPEFTALAATLQSKASLIQVGPAGTIKRSGVLKWYVKAVSLEQ</sequence>
<evidence type="ECO:0000313" key="3">
    <source>
        <dbReference type="Proteomes" id="UP000596660"/>
    </source>
</evidence>
<evidence type="ECO:0000259" key="1">
    <source>
        <dbReference type="Pfam" id="PF08646"/>
    </source>
</evidence>
<dbReference type="EnsemblPlants" id="AUR62033630-RA">
    <property type="protein sequence ID" value="AUR62033630-RA:cds"/>
    <property type="gene ID" value="AUR62033630"/>
</dbReference>
<dbReference type="SUPFAM" id="SSF50249">
    <property type="entry name" value="Nucleic acid-binding proteins"/>
    <property type="match status" value="1"/>
</dbReference>
<dbReference type="Gene3D" id="2.40.50.140">
    <property type="entry name" value="Nucleic acid-binding proteins"/>
    <property type="match status" value="1"/>
</dbReference>
<dbReference type="InterPro" id="IPR013955">
    <property type="entry name" value="Rep_factor-A_C"/>
</dbReference>
<dbReference type="Proteomes" id="UP000596660">
    <property type="component" value="Unplaced"/>
</dbReference>
<keyword evidence="3" id="KW-1185">Reference proteome</keyword>
<name>A0A803MQS9_CHEQI</name>
<dbReference type="Gramene" id="AUR62033630-RA">
    <property type="protein sequence ID" value="AUR62033630-RA:cds"/>
    <property type="gene ID" value="AUR62033630"/>
</dbReference>
<dbReference type="AlphaFoldDB" id="A0A803MQS9"/>
<feature type="domain" description="Replication factor A C-terminal" evidence="1">
    <location>
        <begin position="78"/>
        <end position="173"/>
    </location>
</feature>
<reference evidence="2" key="2">
    <citation type="submission" date="2021-03" db="UniProtKB">
        <authorList>
            <consortium name="EnsemblPlants"/>
        </authorList>
    </citation>
    <scope>IDENTIFICATION</scope>
</reference>
<protein>
    <recommendedName>
        <fullName evidence="1">Replication factor A C-terminal domain-containing protein</fullName>
    </recommendedName>
</protein>
<reference evidence="2" key="1">
    <citation type="journal article" date="2017" name="Nature">
        <title>The genome of Chenopodium quinoa.</title>
        <authorList>
            <person name="Jarvis D.E."/>
            <person name="Ho Y.S."/>
            <person name="Lightfoot D.J."/>
            <person name="Schmoeckel S.M."/>
            <person name="Li B."/>
            <person name="Borm T.J.A."/>
            <person name="Ohyanagi H."/>
            <person name="Mineta K."/>
            <person name="Michell C.T."/>
            <person name="Saber N."/>
            <person name="Kharbatia N.M."/>
            <person name="Rupper R.R."/>
            <person name="Sharp A.R."/>
            <person name="Dally N."/>
            <person name="Boughton B.A."/>
            <person name="Woo Y.H."/>
            <person name="Gao G."/>
            <person name="Schijlen E.G.W.M."/>
            <person name="Guo X."/>
            <person name="Momin A.A."/>
            <person name="Negrao S."/>
            <person name="Al-Babili S."/>
            <person name="Gehring C."/>
            <person name="Roessner U."/>
            <person name="Jung C."/>
            <person name="Murphy K."/>
            <person name="Arold S.T."/>
            <person name="Gojobori T."/>
            <person name="van der Linden C.G."/>
            <person name="van Loo E.N."/>
            <person name="Jellen E.N."/>
            <person name="Maughan P.J."/>
            <person name="Tester M."/>
        </authorList>
    </citation>
    <scope>NUCLEOTIDE SEQUENCE [LARGE SCALE GENOMIC DNA]</scope>
    <source>
        <strain evidence="2">cv. PI 614886</strain>
    </source>
</reference>
<organism evidence="2 3">
    <name type="scientific">Chenopodium quinoa</name>
    <name type="common">Quinoa</name>
    <dbReference type="NCBI Taxonomy" id="63459"/>
    <lineage>
        <taxon>Eukaryota</taxon>
        <taxon>Viridiplantae</taxon>
        <taxon>Streptophyta</taxon>
        <taxon>Embryophyta</taxon>
        <taxon>Tracheophyta</taxon>
        <taxon>Spermatophyta</taxon>
        <taxon>Magnoliopsida</taxon>
        <taxon>eudicotyledons</taxon>
        <taxon>Gunneridae</taxon>
        <taxon>Pentapetalae</taxon>
        <taxon>Caryophyllales</taxon>
        <taxon>Chenopodiaceae</taxon>
        <taxon>Chenopodioideae</taxon>
        <taxon>Atripliceae</taxon>
        <taxon>Chenopodium</taxon>
    </lineage>
</organism>
<evidence type="ECO:0000313" key="2">
    <source>
        <dbReference type="EnsemblPlants" id="AUR62033630-RA:cds"/>
    </source>
</evidence>